<evidence type="ECO:0000313" key="1">
    <source>
        <dbReference type="EMBL" id="JAE11858.1"/>
    </source>
</evidence>
<organism evidence="1">
    <name type="scientific">Arundo donax</name>
    <name type="common">Giant reed</name>
    <name type="synonym">Donax arundinaceus</name>
    <dbReference type="NCBI Taxonomy" id="35708"/>
    <lineage>
        <taxon>Eukaryota</taxon>
        <taxon>Viridiplantae</taxon>
        <taxon>Streptophyta</taxon>
        <taxon>Embryophyta</taxon>
        <taxon>Tracheophyta</taxon>
        <taxon>Spermatophyta</taxon>
        <taxon>Magnoliopsida</taxon>
        <taxon>Liliopsida</taxon>
        <taxon>Poales</taxon>
        <taxon>Poaceae</taxon>
        <taxon>PACMAD clade</taxon>
        <taxon>Arundinoideae</taxon>
        <taxon>Arundineae</taxon>
        <taxon>Arundo</taxon>
    </lineage>
</organism>
<proteinExistence type="predicted"/>
<name>A0A0A9FU72_ARUDO</name>
<sequence length="43" mass="5089">MFPTILYLNYIEPPSYYLFFIAMQIDNSEVVLYCTFVTNSLTL</sequence>
<reference evidence="1" key="2">
    <citation type="journal article" date="2015" name="Data Brief">
        <title>Shoot transcriptome of the giant reed, Arundo donax.</title>
        <authorList>
            <person name="Barrero R.A."/>
            <person name="Guerrero F.D."/>
            <person name="Moolhuijzen P."/>
            <person name="Goolsby J.A."/>
            <person name="Tidwell J."/>
            <person name="Bellgard S.E."/>
            <person name="Bellgard M.I."/>
        </authorList>
    </citation>
    <scope>NUCLEOTIDE SEQUENCE</scope>
    <source>
        <tissue evidence="1">Shoot tissue taken approximately 20 cm above the soil surface</tissue>
    </source>
</reference>
<accession>A0A0A9FU72</accession>
<reference evidence="1" key="1">
    <citation type="submission" date="2014-09" db="EMBL/GenBank/DDBJ databases">
        <authorList>
            <person name="Magalhaes I.L.F."/>
            <person name="Oliveira U."/>
            <person name="Santos F.R."/>
            <person name="Vidigal T.H.D.A."/>
            <person name="Brescovit A.D."/>
            <person name="Santos A.J."/>
        </authorList>
    </citation>
    <scope>NUCLEOTIDE SEQUENCE</scope>
    <source>
        <tissue evidence="1">Shoot tissue taken approximately 20 cm above the soil surface</tissue>
    </source>
</reference>
<protein>
    <submittedName>
        <fullName evidence="1">Uncharacterized protein</fullName>
    </submittedName>
</protein>
<dbReference type="EMBL" id="GBRH01186038">
    <property type="protein sequence ID" value="JAE11858.1"/>
    <property type="molecule type" value="Transcribed_RNA"/>
</dbReference>
<dbReference type="AlphaFoldDB" id="A0A0A9FU72"/>